<reference evidence="1 2" key="1">
    <citation type="submission" date="2019-01" db="EMBL/GenBank/DDBJ databases">
        <title>Sphingorhabdus lacus sp.nov., isolated from an oligotrophic freshwater lake.</title>
        <authorList>
            <person name="Park M."/>
        </authorList>
    </citation>
    <scope>NUCLEOTIDE SEQUENCE [LARGE SCALE GENOMIC DNA]</scope>
    <source>
        <strain evidence="1 2">IMCC26285</strain>
    </source>
</reference>
<proteinExistence type="predicted"/>
<comment type="caution">
    <text evidence="1">The sequence shown here is derived from an EMBL/GenBank/DDBJ whole genome shotgun (WGS) entry which is preliminary data.</text>
</comment>
<dbReference type="InterPro" id="IPR019056">
    <property type="entry name" value="Phage_TAC_6"/>
</dbReference>
<evidence type="ECO:0000313" key="1">
    <source>
        <dbReference type="EMBL" id="MVZ97781.1"/>
    </source>
</evidence>
<dbReference type="Proteomes" id="UP000471147">
    <property type="component" value="Unassembled WGS sequence"/>
</dbReference>
<dbReference type="EMBL" id="SDWJ01000002">
    <property type="protein sequence ID" value="MVZ97781.1"/>
    <property type="molecule type" value="Genomic_DNA"/>
</dbReference>
<organism evidence="1 2">
    <name type="scientific">Sphingorhabdus profundilacus</name>
    <dbReference type="NCBI Taxonomy" id="2509718"/>
    <lineage>
        <taxon>Bacteria</taxon>
        <taxon>Pseudomonadati</taxon>
        <taxon>Pseudomonadota</taxon>
        <taxon>Alphaproteobacteria</taxon>
        <taxon>Sphingomonadales</taxon>
        <taxon>Sphingomonadaceae</taxon>
        <taxon>Sphingorhabdus</taxon>
    </lineage>
</organism>
<gene>
    <name evidence="1" type="ORF">EUU23_08685</name>
</gene>
<dbReference type="Pfam" id="PF09550">
    <property type="entry name" value="Phage_TAC_6"/>
    <property type="match status" value="1"/>
</dbReference>
<keyword evidence="2" id="KW-1185">Reference proteome</keyword>
<accession>A0A6I4LXM3</accession>
<name>A0A6I4LXM3_9SPHN</name>
<protein>
    <submittedName>
        <fullName evidence="1">Phage tail assembly chaperone</fullName>
    </submittedName>
</protein>
<dbReference type="OrthoDB" id="7582980at2"/>
<evidence type="ECO:0000313" key="2">
    <source>
        <dbReference type="Proteomes" id="UP000471147"/>
    </source>
</evidence>
<dbReference type="AlphaFoldDB" id="A0A6I4LXM3"/>
<dbReference type="RefSeq" id="WP_160353766.1">
    <property type="nucleotide sequence ID" value="NZ_SDWJ01000002.1"/>
</dbReference>
<sequence length="63" mass="6950">MSFSHNALQIFAQCVWILGWRPHDFWDATPGELASIFSVGAAFTETPPDSAALHTLMELFPDG</sequence>